<evidence type="ECO:0000313" key="2">
    <source>
        <dbReference type="EMBL" id="KAK0432174.1"/>
    </source>
</evidence>
<reference evidence="2" key="1">
    <citation type="submission" date="2023-06" db="EMBL/GenBank/DDBJ databases">
        <authorList>
            <consortium name="Lawrence Berkeley National Laboratory"/>
            <person name="Ahrendt S."/>
            <person name="Sahu N."/>
            <person name="Indic B."/>
            <person name="Wong-Bajracharya J."/>
            <person name="Merenyi Z."/>
            <person name="Ke H.-M."/>
            <person name="Monk M."/>
            <person name="Kocsube S."/>
            <person name="Drula E."/>
            <person name="Lipzen A."/>
            <person name="Balint B."/>
            <person name="Henrissat B."/>
            <person name="Andreopoulos B."/>
            <person name="Martin F.M."/>
            <person name="Harder C.B."/>
            <person name="Rigling D."/>
            <person name="Ford K.L."/>
            <person name="Foster G.D."/>
            <person name="Pangilinan J."/>
            <person name="Papanicolaou A."/>
            <person name="Barry K."/>
            <person name="LaButti K."/>
            <person name="Viragh M."/>
            <person name="Koriabine M."/>
            <person name="Yan M."/>
            <person name="Riley R."/>
            <person name="Champramary S."/>
            <person name="Plett K.L."/>
            <person name="Tsai I.J."/>
            <person name="Slot J."/>
            <person name="Sipos G."/>
            <person name="Plett J."/>
            <person name="Nagy L.G."/>
            <person name="Grigoriev I.V."/>
        </authorList>
    </citation>
    <scope>NUCLEOTIDE SEQUENCE</scope>
    <source>
        <strain evidence="2">FPL87.14</strain>
    </source>
</reference>
<accession>A0AA39IZS8</accession>
<comment type="caution">
    <text evidence="2">The sequence shown here is derived from an EMBL/GenBank/DDBJ whole genome shotgun (WGS) entry which is preliminary data.</text>
</comment>
<protein>
    <recommendedName>
        <fullName evidence="4">Secreted protein</fullName>
    </recommendedName>
</protein>
<sequence>MPMTWMVFCLDSIFHCSWLCALDNHCIQQLYKFGLSLIFILADIHRGGMDTASTGWISSSLKVVPETTCPPPSGPLTSELYY</sequence>
<proteinExistence type="predicted"/>
<dbReference type="AlphaFoldDB" id="A0AA39IZS8"/>
<evidence type="ECO:0008006" key="4">
    <source>
        <dbReference type="Google" id="ProtNLM"/>
    </source>
</evidence>
<dbReference type="Proteomes" id="UP001175226">
    <property type="component" value="Unassembled WGS sequence"/>
</dbReference>
<evidence type="ECO:0000256" key="1">
    <source>
        <dbReference type="SAM" id="SignalP"/>
    </source>
</evidence>
<keyword evidence="1" id="KW-0732">Signal</keyword>
<dbReference type="EMBL" id="JAUEPT010000099">
    <property type="protein sequence ID" value="KAK0432174.1"/>
    <property type="molecule type" value="Genomic_DNA"/>
</dbReference>
<evidence type="ECO:0000313" key="3">
    <source>
        <dbReference type="Proteomes" id="UP001175226"/>
    </source>
</evidence>
<feature type="signal peptide" evidence="1">
    <location>
        <begin position="1"/>
        <end position="21"/>
    </location>
</feature>
<gene>
    <name evidence="2" type="ORF">EV421DRAFT_1850336</name>
</gene>
<name>A0AA39IZS8_9AGAR</name>
<keyword evidence="3" id="KW-1185">Reference proteome</keyword>
<organism evidence="2 3">
    <name type="scientific">Armillaria borealis</name>
    <dbReference type="NCBI Taxonomy" id="47425"/>
    <lineage>
        <taxon>Eukaryota</taxon>
        <taxon>Fungi</taxon>
        <taxon>Dikarya</taxon>
        <taxon>Basidiomycota</taxon>
        <taxon>Agaricomycotina</taxon>
        <taxon>Agaricomycetes</taxon>
        <taxon>Agaricomycetidae</taxon>
        <taxon>Agaricales</taxon>
        <taxon>Marasmiineae</taxon>
        <taxon>Physalacriaceae</taxon>
        <taxon>Armillaria</taxon>
    </lineage>
</organism>
<feature type="chain" id="PRO_5041293379" description="Secreted protein" evidence="1">
    <location>
        <begin position="22"/>
        <end position="82"/>
    </location>
</feature>